<organism evidence="14">
    <name type="scientific">Arion vulgaris</name>
    <dbReference type="NCBI Taxonomy" id="1028688"/>
    <lineage>
        <taxon>Eukaryota</taxon>
        <taxon>Metazoa</taxon>
        <taxon>Spiralia</taxon>
        <taxon>Lophotrochozoa</taxon>
        <taxon>Mollusca</taxon>
        <taxon>Gastropoda</taxon>
        <taxon>Heterobranchia</taxon>
        <taxon>Euthyneura</taxon>
        <taxon>Panpulmonata</taxon>
        <taxon>Eupulmonata</taxon>
        <taxon>Stylommatophora</taxon>
        <taxon>Helicina</taxon>
        <taxon>Arionoidea</taxon>
        <taxon>Arionidae</taxon>
        <taxon>Arion</taxon>
    </lineage>
</organism>
<dbReference type="InterPro" id="IPR000720">
    <property type="entry name" value="PHM/PAL"/>
</dbReference>
<evidence type="ECO:0000256" key="5">
    <source>
        <dbReference type="ARBA" id="ARBA00023157"/>
    </source>
</evidence>
<dbReference type="SUPFAM" id="SSF63829">
    <property type="entry name" value="Calcium-dependent phosphotriesterase"/>
    <property type="match status" value="1"/>
</dbReference>
<dbReference type="GO" id="GO:0004598">
    <property type="term" value="F:peptidylamidoglycolate lyase activity"/>
    <property type="evidence" value="ECO:0007669"/>
    <property type="project" value="UniProtKB-EC"/>
</dbReference>
<feature type="binding site" evidence="9">
    <location>
        <position position="131"/>
    </location>
    <ligand>
        <name>Zn(2+)</name>
        <dbReference type="ChEBI" id="CHEBI:29105"/>
        <note>catalytic</note>
    </ligand>
</feature>
<evidence type="ECO:0000256" key="4">
    <source>
        <dbReference type="ARBA" id="ARBA00022737"/>
    </source>
</evidence>
<evidence type="ECO:0000256" key="2">
    <source>
        <dbReference type="ARBA" id="ARBA00022723"/>
    </source>
</evidence>
<feature type="binding site" evidence="9">
    <location>
        <position position="348"/>
    </location>
    <ligand>
        <name>Zn(2+)</name>
        <dbReference type="ChEBI" id="CHEBI:29105"/>
        <note>catalytic</note>
    </ligand>
</feature>
<evidence type="ECO:0000256" key="11">
    <source>
        <dbReference type="PROSITE-ProRule" id="PRU00504"/>
    </source>
</evidence>
<dbReference type="Gene3D" id="2.120.10.30">
    <property type="entry name" value="TolB, C-terminal domain"/>
    <property type="match status" value="1"/>
</dbReference>
<keyword evidence="5 10" id="KW-1015">Disulfide bond</keyword>
<feature type="binding site" evidence="9">
    <location>
        <position position="66"/>
    </location>
    <ligand>
        <name>Ca(2+)</name>
        <dbReference type="ChEBI" id="CHEBI:29108"/>
        <note>structural</note>
    </ligand>
</feature>
<feature type="repeat" description="NHL" evidence="11">
    <location>
        <begin position="116"/>
        <end position="157"/>
    </location>
</feature>
<feature type="binding site" evidence="8">
    <location>
        <position position="250"/>
    </location>
    <ligand>
        <name>a protein</name>
        <dbReference type="ChEBI" id="CHEBI:16541"/>
    </ligand>
    <ligandPart>
        <name>C-terminal Xaa-(2S)-2-hydroxyglycine residue</name>
        <dbReference type="ChEBI" id="CHEBI:142768"/>
    </ligandPart>
</feature>
<evidence type="ECO:0000256" key="1">
    <source>
        <dbReference type="ARBA" id="ARBA00012343"/>
    </source>
</evidence>
<proteinExistence type="predicted"/>
<dbReference type="GO" id="GO:0006518">
    <property type="term" value="P:peptide metabolic process"/>
    <property type="evidence" value="ECO:0007669"/>
    <property type="project" value="InterPro"/>
</dbReference>
<feature type="chain" id="PRO_5007391374" description="peptidylamidoglycolate lyase" evidence="12">
    <location>
        <begin position="20"/>
        <end position="381"/>
    </location>
</feature>
<keyword evidence="3 12" id="KW-0732">Signal</keyword>
<keyword evidence="6" id="KW-0325">Glycoprotein</keyword>
<protein>
    <recommendedName>
        <fullName evidence="1">peptidylamidoglycolate lyase</fullName>
        <ecNumber evidence="1">4.3.2.5</ecNumber>
    </recommendedName>
</protein>
<feature type="disulfide bond" evidence="10">
    <location>
        <begin position="246"/>
        <end position="257"/>
    </location>
</feature>
<keyword evidence="4" id="KW-0677">Repeat</keyword>
<keyword evidence="9" id="KW-0862">Zinc</keyword>
<feature type="signal peptide" evidence="12">
    <location>
        <begin position="1"/>
        <end position="19"/>
    </location>
</feature>
<feature type="binding site" evidence="8">
    <location>
        <position position="79"/>
    </location>
    <ligand>
        <name>a protein</name>
        <dbReference type="ChEBI" id="CHEBI:16541"/>
    </ligand>
    <ligandPart>
        <name>C-terminal Xaa-(2S)-2-hydroxyglycine residue</name>
        <dbReference type="ChEBI" id="CHEBI:142768"/>
    </ligandPart>
</feature>
<feature type="binding site" evidence="9">
    <location>
        <position position="234"/>
    </location>
    <ligand>
        <name>Zn(2+)</name>
        <dbReference type="ChEBI" id="CHEBI:29105"/>
        <note>catalytic</note>
    </ligand>
</feature>
<evidence type="ECO:0000256" key="3">
    <source>
        <dbReference type="ARBA" id="ARBA00022729"/>
    </source>
</evidence>
<dbReference type="PROSITE" id="PS51125">
    <property type="entry name" value="NHL"/>
    <property type="match status" value="2"/>
</dbReference>
<dbReference type="PRINTS" id="PR00790">
    <property type="entry name" value="PAMONOXGNASE"/>
</dbReference>
<evidence type="ECO:0000256" key="7">
    <source>
        <dbReference type="ARBA" id="ARBA00023239"/>
    </source>
</evidence>
<reference evidence="14" key="1">
    <citation type="submission" date="2014-12" db="EMBL/GenBank/DDBJ databases">
        <title>Insight into the proteome of Arion vulgaris.</title>
        <authorList>
            <person name="Aradska J."/>
            <person name="Bulat T."/>
            <person name="Smidak R."/>
            <person name="Sarate P."/>
            <person name="Gangsoo J."/>
            <person name="Sialana F."/>
            <person name="Bilban M."/>
            <person name="Lubec G."/>
        </authorList>
    </citation>
    <scope>NUCLEOTIDE SEQUENCE</scope>
    <source>
        <tissue evidence="14">Skin</tissue>
    </source>
</reference>
<feature type="repeat" description="NHL" evidence="11">
    <location>
        <begin position="170"/>
        <end position="209"/>
    </location>
</feature>
<dbReference type="EMBL" id="HACG01038006">
    <property type="protein sequence ID" value="CEK84871.1"/>
    <property type="molecule type" value="Transcribed_RNA"/>
</dbReference>
<dbReference type="EMBL" id="HACG01038005">
    <property type="protein sequence ID" value="CEK84870.1"/>
    <property type="molecule type" value="Transcribed_RNA"/>
</dbReference>
<accession>A0A0B7AXT5</accession>
<feature type="disulfide bond" evidence="10">
    <location>
        <begin position="179"/>
        <end position="199"/>
    </location>
</feature>
<dbReference type="Pfam" id="PF01436">
    <property type="entry name" value="NHL"/>
    <property type="match status" value="2"/>
</dbReference>
<dbReference type="PANTHER" id="PTHR10680">
    <property type="entry name" value="PEPTIDYL-GLYCINE ALPHA-AMIDATING MONOOXYGENASE"/>
    <property type="match status" value="1"/>
</dbReference>
<keyword evidence="2 9" id="KW-0479">Metal-binding</keyword>
<dbReference type="PANTHER" id="PTHR10680:SF14">
    <property type="entry name" value="PEPTIDYL-GLYCINE ALPHA-AMIDATING MONOOXYGENASE"/>
    <property type="match status" value="1"/>
</dbReference>
<dbReference type="GO" id="GO:0005576">
    <property type="term" value="C:extracellular region"/>
    <property type="evidence" value="ECO:0007669"/>
    <property type="project" value="TreeGrafter"/>
</dbReference>
<dbReference type="EC" id="4.3.2.5" evidence="1"/>
<feature type="binding site" evidence="9">
    <location>
        <position position="349"/>
    </location>
    <ligand>
        <name>Ca(2+)</name>
        <dbReference type="ChEBI" id="CHEBI:29108"/>
        <note>structural</note>
    </ligand>
</feature>
<feature type="binding site" evidence="8">
    <location>
        <position position="198"/>
    </location>
    <ligand>
        <name>a protein</name>
        <dbReference type="ChEBI" id="CHEBI:16541"/>
    </ligand>
    <ligandPart>
        <name>C-terminal Xaa-(2S)-2-hydroxyglycine residue</name>
        <dbReference type="ChEBI" id="CHEBI:142768"/>
    </ligandPart>
</feature>
<dbReference type="GO" id="GO:0016020">
    <property type="term" value="C:membrane"/>
    <property type="evidence" value="ECO:0007669"/>
    <property type="project" value="InterPro"/>
</dbReference>
<evidence type="ECO:0000256" key="8">
    <source>
        <dbReference type="PIRSR" id="PIRSR600720-1"/>
    </source>
</evidence>
<dbReference type="InterPro" id="IPR011042">
    <property type="entry name" value="6-blade_b-propeller_TolB-like"/>
</dbReference>
<dbReference type="GO" id="GO:0046872">
    <property type="term" value="F:metal ion binding"/>
    <property type="evidence" value="ECO:0007669"/>
    <property type="project" value="UniProtKB-KW"/>
</dbReference>
<sequence length="381" mass="42404">MVIIKSFAVSLTLFVIAYAYPYAMERWTPDEIAAYLYEIAMDQSSSPIEDIGFDTDNQGLGMVVSVDVDTNGDLFVFHRADRPWTKDTFQENNELSVEARTPISKDTIYKVNPTTGRLITSFGGNFYNVPHGITIDGNKNIWTTDVGRHQVFRFSNNSTTPNLILGEKFVPGGDDSHFCKPTDVAVASNGEFFISDGYCNSRVLKYSKDGKLIAKWGTKSVNDELTPFTLDIPHSITLVEELDLVCVADRENSRALCYNAGLGTNKKVGTFNRTLVPQDDIGKVYAIFYNKADREMIVAAGIALTPYDNAGQETFPARAYTYSLYGQEKDAWAYITPEIASDGPSIIHDLCASKDGQDYFLADIYKQKVLKYTKKYPGGIV</sequence>
<dbReference type="InterPro" id="IPR001258">
    <property type="entry name" value="NHL_repeat"/>
</dbReference>
<dbReference type="AlphaFoldDB" id="A0A0B7AXT5"/>
<evidence type="ECO:0000256" key="9">
    <source>
        <dbReference type="PIRSR" id="PIRSR600720-2"/>
    </source>
</evidence>
<comment type="cofactor">
    <cofactor evidence="9">
        <name>Zn(2+)</name>
        <dbReference type="ChEBI" id="CHEBI:29105"/>
    </cofactor>
    <text evidence="9">Binds one Zn(2+) ion per subunit.</text>
</comment>
<evidence type="ECO:0000256" key="6">
    <source>
        <dbReference type="ARBA" id="ARBA00023180"/>
    </source>
</evidence>
<name>A0A0B7AXT5_9EUPU</name>
<evidence type="ECO:0000313" key="13">
    <source>
        <dbReference type="EMBL" id="CEK84870.1"/>
    </source>
</evidence>
<gene>
    <name evidence="14" type="primary">ORF144970</name>
    <name evidence="13" type="synonym">ORF144965</name>
</gene>
<keyword evidence="7" id="KW-0456">Lyase</keyword>
<dbReference type="CDD" id="cd14958">
    <property type="entry name" value="NHL_PAL_like"/>
    <property type="match status" value="1"/>
</dbReference>
<keyword evidence="9" id="KW-0106">Calcium</keyword>
<evidence type="ECO:0000256" key="10">
    <source>
        <dbReference type="PIRSR" id="PIRSR600720-3"/>
    </source>
</evidence>
<evidence type="ECO:0000313" key="14">
    <source>
        <dbReference type="EMBL" id="CEK84871.1"/>
    </source>
</evidence>
<evidence type="ECO:0000256" key="12">
    <source>
        <dbReference type="SAM" id="SignalP"/>
    </source>
</evidence>